<evidence type="ECO:0000313" key="2">
    <source>
        <dbReference type="EMBL" id="GAA5342479.1"/>
    </source>
</evidence>
<proteinExistence type="predicted"/>
<dbReference type="Proteomes" id="UP001498935">
    <property type="component" value="Unassembled WGS sequence"/>
</dbReference>
<protein>
    <submittedName>
        <fullName evidence="2">Uncharacterized protein</fullName>
    </submittedName>
</protein>
<keyword evidence="3" id="KW-1185">Reference proteome</keyword>
<reference evidence="2 3" key="1">
    <citation type="submission" date="2024-02" db="EMBL/GenBank/DDBJ databases">
        <title>Characterization of antibiotic resistant novel bacterial strains and their environmental applications.</title>
        <authorList>
            <person name="Manzoor S."/>
            <person name="Abbas S."/>
            <person name="Arshad M."/>
            <person name="Li W.J."/>
            <person name="Ahmed I."/>
        </authorList>
    </citation>
    <scope>NUCLEOTIDE SEQUENCE [LARGE SCALE GENOMIC DNA]</scope>
    <source>
        <strain evidence="2 3">KACC 15558</strain>
    </source>
</reference>
<organism evidence="2 3">
    <name type="scientific">Brevibacterium ammoniilyticum</name>
    <dbReference type="NCBI Taxonomy" id="1046555"/>
    <lineage>
        <taxon>Bacteria</taxon>
        <taxon>Bacillati</taxon>
        <taxon>Actinomycetota</taxon>
        <taxon>Actinomycetes</taxon>
        <taxon>Micrococcales</taxon>
        <taxon>Brevibacteriaceae</taxon>
        <taxon>Brevibacterium</taxon>
    </lineage>
</organism>
<dbReference type="EMBL" id="BAABNP010000033">
    <property type="protein sequence ID" value="GAA5342479.1"/>
    <property type="molecule type" value="Genomic_DNA"/>
</dbReference>
<comment type="caution">
    <text evidence="2">The sequence shown here is derived from an EMBL/GenBank/DDBJ whole genome shotgun (WGS) entry which is preliminary data.</text>
</comment>
<evidence type="ECO:0000256" key="1">
    <source>
        <dbReference type="SAM" id="Phobius"/>
    </source>
</evidence>
<accession>A0ABP9U5P0</accession>
<keyword evidence="1" id="KW-0472">Membrane</keyword>
<keyword evidence="1" id="KW-1133">Transmembrane helix</keyword>
<keyword evidence="1" id="KW-0812">Transmembrane</keyword>
<feature type="transmembrane region" description="Helical" evidence="1">
    <location>
        <begin position="6"/>
        <end position="25"/>
    </location>
</feature>
<gene>
    <name evidence="2" type="ORF">KACC15558_35210</name>
</gene>
<evidence type="ECO:0000313" key="3">
    <source>
        <dbReference type="Proteomes" id="UP001498935"/>
    </source>
</evidence>
<sequence>MSFLPDALTTIGGGIIGIVGILLGVKLNERATVKSQRKSVATRYFTLAQKINVQASRHRRRGEELDLPLEPGWDLNLHELLKEMELHYDSRTINAAQDVLDALTDIVETGTVGAMIRFDQSLDTFSKISGLRTIRPKPPRWFGK</sequence>
<name>A0ABP9U5P0_9MICO</name>